<dbReference type="EMBL" id="ANAH02000075">
    <property type="protein sequence ID" value="EPX54970.1"/>
    <property type="molecule type" value="Genomic_DNA"/>
</dbReference>
<comment type="caution">
    <text evidence="1">The sequence shown here is derived from an EMBL/GenBank/DDBJ whole genome shotgun (WGS) entry which is preliminary data.</text>
</comment>
<dbReference type="eggNOG" id="COG0457">
    <property type="taxonomic scope" value="Bacteria"/>
</dbReference>
<dbReference type="AlphaFoldDB" id="S9NS72"/>
<keyword evidence="1" id="KW-0418">Kinase</keyword>
<evidence type="ECO:0000313" key="2">
    <source>
        <dbReference type="Proteomes" id="UP000011682"/>
    </source>
</evidence>
<organism evidence="1 2">
    <name type="scientific">Cystobacter fuscus (strain ATCC 25194 / DSM 2262 / NBRC 100088 / M29)</name>
    <dbReference type="NCBI Taxonomy" id="1242864"/>
    <lineage>
        <taxon>Bacteria</taxon>
        <taxon>Pseudomonadati</taxon>
        <taxon>Myxococcota</taxon>
        <taxon>Myxococcia</taxon>
        <taxon>Myxococcales</taxon>
        <taxon>Cystobacterineae</taxon>
        <taxon>Archangiaceae</taxon>
        <taxon>Cystobacter</taxon>
    </lineage>
</organism>
<dbReference type="Gene3D" id="1.25.40.10">
    <property type="entry name" value="Tetratricopeptide repeat domain"/>
    <property type="match status" value="1"/>
</dbReference>
<dbReference type="InterPro" id="IPR011990">
    <property type="entry name" value="TPR-like_helical_dom_sf"/>
</dbReference>
<proteinExistence type="predicted"/>
<name>S9NS72_CYSF2</name>
<reference evidence="1" key="1">
    <citation type="submission" date="2013-05" db="EMBL/GenBank/DDBJ databases">
        <title>Genome assembly of Cystobacter fuscus DSM 2262.</title>
        <authorList>
            <person name="Sharma G."/>
            <person name="Khatri I."/>
            <person name="Kaur C."/>
            <person name="Mayilraj S."/>
            <person name="Subramanian S."/>
        </authorList>
    </citation>
    <scope>NUCLEOTIDE SEQUENCE [LARGE SCALE GENOMIC DNA]</scope>
    <source>
        <strain evidence="1">DSM 2262</strain>
    </source>
</reference>
<dbReference type="GO" id="GO:0016301">
    <property type="term" value="F:kinase activity"/>
    <property type="evidence" value="ECO:0007669"/>
    <property type="project" value="UniProtKB-KW"/>
</dbReference>
<dbReference type="RefSeq" id="WP_002630600.1">
    <property type="nucleotide sequence ID" value="NZ_ANAH02000075.1"/>
</dbReference>
<dbReference type="Proteomes" id="UP000011682">
    <property type="component" value="Unassembled WGS sequence"/>
</dbReference>
<protein>
    <submittedName>
        <fullName evidence="1">Serine/threonine kinase family protein</fullName>
    </submittedName>
</protein>
<sequence length="250" mass="27747">MLRSKGLYLRQHGRDSTEAFARAAECFERAAADPTYLFAQVNQVDLYTDLAESDFQRGVDPEPHVRKALRAADRALGIDPGFYSALNAAADAALLQTEYLLRRGGDPRPLLERALEYLERSRRANPDYGRTWFRFARVRHLSALLALREGGDAGARLDEGRLALEQALRLDARCVECHVVGAQLEEVAAAWAARRGLPGLPHLQRALAEARRAVALFSYGEAHQELARVYWLLARAQPPARAGSFVKEGG</sequence>
<accession>S9NS72</accession>
<gene>
    <name evidence="1" type="ORF">D187_009709</name>
</gene>
<keyword evidence="1" id="KW-0808">Transferase</keyword>
<dbReference type="SUPFAM" id="SSF48452">
    <property type="entry name" value="TPR-like"/>
    <property type="match status" value="1"/>
</dbReference>
<evidence type="ECO:0000313" key="1">
    <source>
        <dbReference type="EMBL" id="EPX54970.1"/>
    </source>
</evidence>
<keyword evidence="2" id="KW-1185">Reference proteome</keyword>